<evidence type="ECO:0000256" key="7">
    <source>
        <dbReference type="ARBA" id="ARBA00022824"/>
    </source>
</evidence>
<comment type="catalytic activity">
    <reaction evidence="11">
        <text>an alpha-D-Man-(1-&gt;2)-alpha-D-Man-(1-&gt;2)-alpha-D-Man-(1-&gt;3)-[alpha-D-Man-(1-&gt;2)-alpha-D-Man-(1-&gt;3)-alpha-D-Man-(1-&gt;6)]-beta-D-Man-(1-&gt;4)-beta-D-GlcNAc-(1-&gt;4)-alpha-D-GlcNAc-diphospho-di-trans,poly-cis-dolichol + a di-trans,poly-cis-dolichyl beta-D-mannosyl phosphate = an alpha-D-Man-(1-&gt;2)-alpha-D-Man-(1-&gt;2)-alpha-D-Man-(1-&gt;3)-[alpha-D-Man-(1-&gt;2)-alpha-D-Man-(1-&gt;3)-[alpha-D-Man-(1-&gt;6)]-alpha-D-Man-(1-&gt;6)]-beta-D-Man-(1-&gt;4)-beta-D-GlcNAc-(1-&gt;4)-alpha-D-GlcNAc-diphospho-di-trans,poly-cis-dolichol + a di-trans,poly-cis-dolichyl phosphate + H(+)</text>
        <dbReference type="Rhea" id="RHEA:29535"/>
        <dbReference type="Rhea" id="RHEA-COMP:19498"/>
        <dbReference type="Rhea" id="RHEA-COMP:19501"/>
        <dbReference type="Rhea" id="RHEA-COMP:19518"/>
        <dbReference type="Rhea" id="RHEA-COMP:19519"/>
        <dbReference type="ChEBI" id="CHEBI:15378"/>
        <dbReference type="ChEBI" id="CHEBI:57683"/>
        <dbReference type="ChEBI" id="CHEBI:58211"/>
        <dbReference type="ChEBI" id="CHEBI:132517"/>
        <dbReference type="ChEBI" id="CHEBI:132519"/>
        <dbReference type="EC" id="2.4.1.260"/>
    </reaction>
    <physiologicalReaction direction="left-to-right" evidence="11">
        <dbReference type="Rhea" id="RHEA:29536"/>
    </physiologicalReaction>
</comment>
<feature type="transmembrane region" description="Helical" evidence="12">
    <location>
        <begin position="350"/>
        <end position="370"/>
    </location>
</feature>
<feature type="transmembrane region" description="Helical" evidence="12">
    <location>
        <begin position="382"/>
        <end position="404"/>
    </location>
</feature>
<protein>
    <recommendedName>
        <fullName evidence="12">Mannosyltransferase</fullName>
        <ecNumber evidence="12">2.4.1.-</ecNumber>
    </recommendedName>
</protein>
<dbReference type="Proteomes" id="UP001628179">
    <property type="component" value="Unassembled WGS sequence"/>
</dbReference>
<feature type="transmembrane region" description="Helical" evidence="12">
    <location>
        <begin position="149"/>
        <end position="167"/>
    </location>
</feature>
<gene>
    <name evidence="13" type="primary">ECM39</name>
    <name evidence="13" type="ORF">MFIFM68171_01065</name>
</gene>
<feature type="transmembrane region" description="Helical" evidence="12">
    <location>
        <begin position="30"/>
        <end position="49"/>
    </location>
</feature>
<keyword evidence="8 12" id="KW-1133">Transmembrane helix</keyword>
<evidence type="ECO:0000256" key="12">
    <source>
        <dbReference type="RuleBase" id="RU363075"/>
    </source>
</evidence>
<comment type="subcellular location">
    <subcellularLocation>
        <location evidence="1 12">Endoplasmic reticulum membrane</location>
        <topology evidence="1 12">Multi-pass membrane protein</topology>
    </subcellularLocation>
</comment>
<evidence type="ECO:0000256" key="11">
    <source>
        <dbReference type="ARBA" id="ARBA00048899"/>
    </source>
</evidence>
<comment type="caution">
    <text evidence="13">The sequence shown here is derived from an EMBL/GenBank/DDBJ whole genome shotgun (WGS) entry which is preliminary data.</text>
</comment>
<evidence type="ECO:0000256" key="4">
    <source>
        <dbReference type="ARBA" id="ARBA00022676"/>
    </source>
</evidence>
<evidence type="ECO:0000256" key="3">
    <source>
        <dbReference type="ARBA" id="ARBA00007063"/>
    </source>
</evidence>
<dbReference type="EC" id="2.4.1.-" evidence="12"/>
<feature type="transmembrane region" description="Helical" evidence="12">
    <location>
        <begin position="94"/>
        <end position="113"/>
    </location>
</feature>
<dbReference type="PANTHER" id="PTHR22760">
    <property type="entry name" value="GLYCOSYLTRANSFERASE"/>
    <property type="match status" value="1"/>
</dbReference>
<comment type="function">
    <text evidence="10">Mannosyltransferase that operates in the biosynthetic pathway of dolichol-linked oligosaccharides, the glycan precursors employed in protein asparagine (N)-glycosylation. The assembly of dolichol-linked oligosaccharides begins on the cytosolic side of the endoplasmic reticulum membrane and finishes in its lumen. The sequential addition of sugars to dolichol pyrophosphate produces dolichol-linked oligosaccharides containing fourteen sugars, including two GlcNAcs, nine mannoses and three glucoses. Once assembled, the oligosaccharide is transferred from the lipid to nascent proteins by oligosaccharyltransferases. In the lumen of the endoplasmic reticulum, adds the eighth mannose residue in an alpha-1,6 linkage onto Man(7)GlcNAc(2)-PP-dolichol to produce Man(8)GlcNAc(2)-PP-dolichol.</text>
</comment>
<feature type="transmembrane region" description="Helical" evidence="12">
    <location>
        <begin position="119"/>
        <end position="137"/>
    </location>
</feature>
<feature type="transmembrane region" description="Helical" evidence="12">
    <location>
        <begin position="173"/>
        <end position="190"/>
    </location>
</feature>
<evidence type="ECO:0000313" key="14">
    <source>
        <dbReference type="Proteomes" id="UP001628179"/>
    </source>
</evidence>
<evidence type="ECO:0000313" key="13">
    <source>
        <dbReference type="EMBL" id="GAB1310855.1"/>
    </source>
</evidence>
<keyword evidence="5" id="KW-0808">Transferase</keyword>
<reference evidence="13 14" key="1">
    <citation type="submission" date="2024-09" db="EMBL/GenBank/DDBJ databases">
        <title>Itraconazole resistance in Madurella fahalii resulting from another homologue of gene encoding cytochrome P450 14-alpha sterol demethylase (CYP51).</title>
        <authorList>
            <person name="Yoshioka I."/>
            <person name="Fahal A.H."/>
            <person name="Kaneko S."/>
            <person name="Yaguchi T."/>
        </authorList>
    </citation>
    <scope>NUCLEOTIDE SEQUENCE [LARGE SCALE GENOMIC DNA]</scope>
    <source>
        <strain evidence="13 14">IFM 68171</strain>
    </source>
</reference>
<dbReference type="EMBL" id="BAAFSV010000001">
    <property type="protein sequence ID" value="GAB1310855.1"/>
    <property type="molecule type" value="Genomic_DNA"/>
</dbReference>
<keyword evidence="9 12" id="KW-0472">Membrane</keyword>
<keyword evidence="14" id="KW-1185">Reference proteome</keyword>
<feature type="transmembrane region" description="Helical" evidence="12">
    <location>
        <begin position="202"/>
        <end position="228"/>
    </location>
</feature>
<organism evidence="13 14">
    <name type="scientific">Madurella fahalii</name>
    <dbReference type="NCBI Taxonomy" id="1157608"/>
    <lineage>
        <taxon>Eukaryota</taxon>
        <taxon>Fungi</taxon>
        <taxon>Dikarya</taxon>
        <taxon>Ascomycota</taxon>
        <taxon>Pezizomycotina</taxon>
        <taxon>Sordariomycetes</taxon>
        <taxon>Sordariomycetidae</taxon>
        <taxon>Sordariales</taxon>
        <taxon>Sordariales incertae sedis</taxon>
        <taxon>Madurella</taxon>
    </lineage>
</organism>
<evidence type="ECO:0000256" key="10">
    <source>
        <dbReference type="ARBA" id="ARBA00044721"/>
    </source>
</evidence>
<evidence type="ECO:0000256" key="2">
    <source>
        <dbReference type="ARBA" id="ARBA00004922"/>
    </source>
</evidence>
<name>A0ABQ0FZB0_9PEZI</name>
<sequence>MLNPMQRLAKIAEDAPRLIAFQLTDDYEDVALSLLIPGLILVHLIVAPYTKVEESFNIQAAHDVLVYGTPTSDIYRKLSSTYDHFTFPGAVPRTFIGAVLLAGFAQPAVAVVGFQHAQFVVRAVLGLFNAACLLVFAQNLRRAYGATTARWYLLLQASQFHVVFYASRTLPNMFAFGLTTLAFAFLLPHPSNPKSTPRRQRLAITMFVFAAAVFRSEVALLLAINILYLVILPELSLERVIFPFSVSFLTALATSVPIDSYFWQRPLWPELWGFYYNVVQGSASNWGVSPWHYYFTSALPRLLVNPLAYGVLIPFALRHPALRPAANRLVIPPLLFIAVYSLQPHKETRFIFYAVPPLTAAAALSANLLFNRRRGKGFLSSVLALVLVVSVLCSFAASSAMLALSALNYPGGEALAYVRDSVLRNQAPAAATVDSSAVVPVHADVLACMTGVTLFGSATASSVRDVAIAAVPLSLSGTGGNGGQEGGDLVKQRGGGPSIVVDKTEGETVLRTQEFWRQFGYVLVEEPERVQGMDGEWEKVAVVKGYGGIEIVKPGEKEEEDAMVPVVGMGRTVALWKRRVRALTGGWWIGPRMVEKIYILKRVKVAAKKMAAVEAR</sequence>
<evidence type="ECO:0000256" key="9">
    <source>
        <dbReference type="ARBA" id="ARBA00023136"/>
    </source>
</evidence>
<evidence type="ECO:0000256" key="1">
    <source>
        <dbReference type="ARBA" id="ARBA00004477"/>
    </source>
</evidence>
<proteinExistence type="inferred from homology"/>
<accession>A0ABQ0FZB0</accession>
<dbReference type="Pfam" id="PF03901">
    <property type="entry name" value="Glyco_transf_22"/>
    <property type="match status" value="1"/>
</dbReference>
<keyword evidence="4 12" id="KW-0328">Glycosyltransferase</keyword>
<comment type="pathway">
    <text evidence="2">Protein modification; protein glycosylation.</text>
</comment>
<feature type="transmembrane region" description="Helical" evidence="12">
    <location>
        <begin position="240"/>
        <end position="262"/>
    </location>
</feature>
<comment type="similarity">
    <text evidence="3 12">Belongs to the glycosyltransferase 22 family.</text>
</comment>
<dbReference type="GeneID" id="98171810"/>
<evidence type="ECO:0000256" key="5">
    <source>
        <dbReference type="ARBA" id="ARBA00022679"/>
    </source>
</evidence>
<keyword evidence="6 12" id="KW-0812">Transmembrane</keyword>
<feature type="transmembrane region" description="Helical" evidence="12">
    <location>
        <begin position="329"/>
        <end position="344"/>
    </location>
</feature>
<keyword evidence="7 12" id="KW-0256">Endoplasmic reticulum</keyword>
<dbReference type="PANTHER" id="PTHR22760:SF1">
    <property type="entry name" value="DOL-P-MAN:MAN(7)GLCNAC(2)-PP-DOL ALPHA-1,6-MANNOSYLTRANSFERASE"/>
    <property type="match status" value="1"/>
</dbReference>
<evidence type="ECO:0000256" key="6">
    <source>
        <dbReference type="ARBA" id="ARBA00022692"/>
    </source>
</evidence>
<dbReference type="RefSeq" id="XP_070912588.1">
    <property type="nucleotide sequence ID" value="XM_071056487.1"/>
</dbReference>
<evidence type="ECO:0000256" key="8">
    <source>
        <dbReference type="ARBA" id="ARBA00022989"/>
    </source>
</evidence>
<dbReference type="InterPro" id="IPR005599">
    <property type="entry name" value="GPI_mannosylTrfase"/>
</dbReference>
<feature type="transmembrane region" description="Helical" evidence="12">
    <location>
        <begin position="299"/>
        <end position="317"/>
    </location>
</feature>